<organism evidence="10 11">
    <name type="scientific">Fibrobacter succinogenes</name>
    <name type="common">Bacteroides succinogenes</name>
    <dbReference type="NCBI Taxonomy" id="833"/>
    <lineage>
        <taxon>Bacteria</taxon>
        <taxon>Pseudomonadati</taxon>
        <taxon>Fibrobacterota</taxon>
        <taxon>Fibrobacteria</taxon>
        <taxon>Fibrobacterales</taxon>
        <taxon>Fibrobacteraceae</taxon>
        <taxon>Fibrobacter</taxon>
    </lineage>
</organism>
<evidence type="ECO:0000256" key="3">
    <source>
        <dbReference type="ARBA" id="ARBA00022676"/>
    </source>
</evidence>
<name>A0A380S7A4_FIBSU</name>
<comment type="subcellular location">
    <subcellularLocation>
        <location evidence="1">Cell membrane</location>
        <topology evidence="1">Multi-pass membrane protein</topology>
    </subcellularLocation>
</comment>
<keyword evidence="6 8" id="KW-1133">Transmembrane helix</keyword>
<proteinExistence type="predicted"/>
<dbReference type="GO" id="GO:0010041">
    <property type="term" value="P:response to iron(III) ion"/>
    <property type="evidence" value="ECO:0007669"/>
    <property type="project" value="TreeGrafter"/>
</dbReference>
<dbReference type="RefSeq" id="WP_109573177.1">
    <property type="nucleotide sequence ID" value="NZ_UHJL01000003.1"/>
</dbReference>
<feature type="transmembrane region" description="Helical" evidence="8">
    <location>
        <begin position="185"/>
        <end position="207"/>
    </location>
</feature>
<feature type="transmembrane region" description="Helical" evidence="8">
    <location>
        <begin position="297"/>
        <end position="318"/>
    </location>
</feature>
<evidence type="ECO:0000256" key="7">
    <source>
        <dbReference type="ARBA" id="ARBA00023136"/>
    </source>
</evidence>
<feature type="transmembrane region" description="Helical" evidence="8">
    <location>
        <begin position="356"/>
        <end position="375"/>
    </location>
</feature>
<evidence type="ECO:0000313" key="10">
    <source>
        <dbReference type="EMBL" id="SUQ24784.1"/>
    </source>
</evidence>
<dbReference type="Pfam" id="PF13231">
    <property type="entry name" value="PMT_2"/>
    <property type="match status" value="1"/>
</dbReference>
<feature type="transmembrane region" description="Helical" evidence="8">
    <location>
        <begin position="97"/>
        <end position="118"/>
    </location>
</feature>
<evidence type="ECO:0000256" key="6">
    <source>
        <dbReference type="ARBA" id="ARBA00022989"/>
    </source>
</evidence>
<accession>A0A380S7A4</accession>
<evidence type="ECO:0000256" key="1">
    <source>
        <dbReference type="ARBA" id="ARBA00004651"/>
    </source>
</evidence>
<protein>
    <submittedName>
        <fullName evidence="10">Dolichyl-phosphate-mannose-protein mannosyltransferase</fullName>
    </submittedName>
</protein>
<keyword evidence="3 10" id="KW-0328">Glycosyltransferase</keyword>
<keyword evidence="2" id="KW-1003">Cell membrane</keyword>
<dbReference type="EMBL" id="UHJL01000003">
    <property type="protein sequence ID" value="SUQ24784.1"/>
    <property type="molecule type" value="Genomic_DNA"/>
</dbReference>
<sequence>MDKVLAWLKSRTSAQFVFAAILLLGTFARVYMFGSVPGDINQDEAFAGYNAYTLLHHAADSYGYRLPVYLTAWGSGMNALESYLMIPFVALFGMQVWVIRLPMLLVGLLSLAAVYFLVRRFSSERIALGATLLLAISPWHVMLSRWALESNLAPGFVLFGLFFFVKGLEKPKFLMASAAFYGLSLYAYATIWVAVPFIILLNVLYALWTKSIHNNRYTWISLGVLAALALPLMLFMFVNKGVINEIRLPFISIPKLVYFRASEISFQKIPENFMNLWNILKNQSDGLPWNCIRNFGLFYPVTLAFFFVGLVENIWQVVRDVKARKLGLPFFMLAWLLAAFTIGILISVNVNRVNLIFIPIIVMAAQGIIIAFSYIHPKLIYVPLVAYLLCFANFEREYFTIYKDQIANLFCEGIGDAMEFAQSQSKPGGKIYVDPNVSYPRVLFYGKVDLNSYLSTVRYTNFPSAFLYVHEFDRYVFTFDLGNADTQAVYLMENKDSRLSWFEQRGFSVRNFGKYIVAYPAKLL</sequence>
<evidence type="ECO:0000256" key="5">
    <source>
        <dbReference type="ARBA" id="ARBA00022692"/>
    </source>
</evidence>
<dbReference type="InterPro" id="IPR038731">
    <property type="entry name" value="RgtA/B/C-like"/>
</dbReference>
<evidence type="ECO:0000256" key="8">
    <source>
        <dbReference type="SAM" id="Phobius"/>
    </source>
</evidence>
<keyword evidence="5 8" id="KW-0812">Transmembrane</keyword>
<evidence type="ECO:0000256" key="4">
    <source>
        <dbReference type="ARBA" id="ARBA00022679"/>
    </source>
</evidence>
<dbReference type="Proteomes" id="UP000255423">
    <property type="component" value="Unassembled WGS sequence"/>
</dbReference>
<evidence type="ECO:0000259" key="9">
    <source>
        <dbReference type="Pfam" id="PF13231"/>
    </source>
</evidence>
<gene>
    <name evidence="10" type="ORF">SAMN05661053_2198</name>
</gene>
<feature type="transmembrane region" description="Helical" evidence="8">
    <location>
        <begin position="219"/>
        <end position="238"/>
    </location>
</feature>
<feature type="domain" description="Glycosyltransferase RgtA/B/C/D-like" evidence="9">
    <location>
        <begin position="83"/>
        <end position="230"/>
    </location>
</feature>
<feature type="transmembrane region" description="Helical" evidence="8">
    <location>
        <begin position="330"/>
        <end position="350"/>
    </location>
</feature>
<keyword evidence="4 10" id="KW-0808">Transferase</keyword>
<evidence type="ECO:0000256" key="2">
    <source>
        <dbReference type="ARBA" id="ARBA00022475"/>
    </source>
</evidence>
<dbReference type="InterPro" id="IPR050297">
    <property type="entry name" value="LipidA_mod_glycosyltrf_83"/>
</dbReference>
<dbReference type="GO" id="GO:0016763">
    <property type="term" value="F:pentosyltransferase activity"/>
    <property type="evidence" value="ECO:0007669"/>
    <property type="project" value="TreeGrafter"/>
</dbReference>
<feature type="transmembrane region" description="Helical" evidence="8">
    <location>
        <begin position="12"/>
        <end position="32"/>
    </location>
</feature>
<feature type="transmembrane region" description="Helical" evidence="8">
    <location>
        <begin position="146"/>
        <end position="165"/>
    </location>
</feature>
<dbReference type="GO" id="GO:0005886">
    <property type="term" value="C:plasma membrane"/>
    <property type="evidence" value="ECO:0007669"/>
    <property type="project" value="UniProtKB-SubCell"/>
</dbReference>
<dbReference type="AlphaFoldDB" id="A0A380S7A4"/>
<dbReference type="PANTHER" id="PTHR33908">
    <property type="entry name" value="MANNOSYLTRANSFERASE YKCB-RELATED"/>
    <property type="match status" value="1"/>
</dbReference>
<dbReference type="PANTHER" id="PTHR33908:SF3">
    <property type="entry name" value="UNDECAPRENYL PHOSPHATE-ALPHA-4-AMINO-4-DEOXY-L-ARABINOSE ARABINOSYL TRANSFERASE"/>
    <property type="match status" value="1"/>
</dbReference>
<evidence type="ECO:0000313" key="11">
    <source>
        <dbReference type="Proteomes" id="UP000255423"/>
    </source>
</evidence>
<keyword evidence="7 8" id="KW-0472">Membrane</keyword>
<reference evidence="10 11" key="1">
    <citation type="submission" date="2017-08" db="EMBL/GenBank/DDBJ databases">
        <authorList>
            <person name="de Groot N.N."/>
        </authorList>
    </citation>
    <scope>NUCLEOTIDE SEQUENCE [LARGE SCALE GENOMIC DNA]</scope>
    <source>
        <strain evidence="10 11">HM2</strain>
    </source>
</reference>
<dbReference type="GO" id="GO:0009103">
    <property type="term" value="P:lipopolysaccharide biosynthetic process"/>
    <property type="evidence" value="ECO:0007669"/>
    <property type="project" value="UniProtKB-ARBA"/>
</dbReference>